<dbReference type="SUPFAM" id="SSF64288">
    <property type="entry name" value="Chorismate lyase-like"/>
    <property type="match status" value="1"/>
</dbReference>
<evidence type="ECO:0000259" key="4">
    <source>
        <dbReference type="PROSITE" id="PS50949"/>
    </source>
</evidence>
<dbReference type="GO" id="GO:0003700">
    <property type="term" value="F:DNA-binding transcription factor activity"/>
    <property type="evidence" value="ECO:0007669"/>
    <property type="project" value="InterPro"/>
</dbReference>
<gene>
    <name evidence="5" type="primary">frlR_2</name>
    <name evidence="5" type="ORF">DSM106044_02998</name>
</gene>
<evidence type="ECO:0000256" key="1">
    <source>
        <dbReference type="ARBA" id="ARBA00023015"/>
    </source>
</evidence>
<keyword evidence="2" id="KW-0238">DNA-binding</keyword>
<dbReference type="RefSeq" id="WP_027294921.1">
    <property type="nucleotide sequence ID" value="NZ_JBHTNY010000042.1"/>
</dbReference>
<keyword evidence="3" id="KW-0804">Transcription</keyword>
<dbReference type="STRING" id="180332.GCA_000797495_03036"/>
<reference evidence="5 6" key="1">
    <citation type="journal article" date="2019" name="Anaerobe">
        <title>Detection of Robinsoniella peoriensis in multiple bone samples of a trauma patient.</title>
        <authorList>
            <person name="Schrottner P."/>
            <person name="Hartwich K."/>
            <person name="Bunk B."/>
            <person name="Schober I."/>
            <person name="Helbig S."/>
            <person name="Rudolph W.W."/>
            <person name="Gunzer F."/>
        </authorList>
    </citation>
    <scope>NUCLEOTIDE SEQUENCE [LARGE SCALE GENOMIC DNA]</scope>
    <source>
        <strain evidence="5 6">DSM 106044</strain>
    </source>
</reference>
<dbReference type="Gene3D" id="3.40.1410.10">
    <property type="entry name" value="Chorismate lyase-like"/>
    <property type="match status" value="1"/>
</dbReference>
<evidence type="ECO:0000256" key="2">
    <source>
        <dbReference type="ARBA" id="ARBA00023125"/>
    </source>
</evidence>
<dbReference type="InterPro" id="IPR036388">
    <property type="entry name" value="WH-like_DNA-bd_sf"/>
</dbReference>
<dbReference type="SMART" id="SM00345">
    <property type="entry name" value="HTH_GNTR"/>
    <property type="match status" value="1"/>
</dbReference>
<dbReference type="PANTHER" id="PTHR44846">
    <property type="entry name" value="MANNOSYL-D-GLYCERATE TRANSPORT/METABOLISM SYSTEM REPRESSOR MNGR-RELATED"/>
    <property type="match status" value="1"/>
</dbReference>
<dbReference type="Proteomes" id="UP000306509">
    <property type="component" value="Unassembled WGS sequence"/>
</dbReference>
<accession>A0A4U8Q6P9</accession>
<proteinExistence type="predicted"/>
<dbReference type="InterPro" id="IPR028978">
    <property type="entry name" value="Chorismate_lyase_/UTRA_dom_sf"/>
</dbReference>
<dbReference type="SMART" id="SM00866">
    <property type="entry name" value="UTRA"/>
    <property type="match status" value="1"/>
</dbReference>
<name>A0A4U8Q6P9_9FIRM</name>
<dbReference type="PROSITE" id="PS50949">
    <property type="entry name" value="HTH_GNTR"/>
    <property type="match status" value="1"/>
</dbReference>
<organism evidence="5 6">
    <name type="scientific">Robinsoniella peoriensis</name>
    <dbReference type="NCBI Taxonomy" id="180332"/>
    <lineage>
        <taxon>Bacteria</taxon>
        <taxon>Bacillati</taxon>
        <taxon>Bacillota</taxon>
        <taxon>Clostridia</taxon>
        <taxon>Lachnospirales</taxon>
        <taxon>Lachnospiraceae</taxon>
        <taxon>Robinsoniella</taxon>
    </lineage>
</organism>
<evidence type="ECO:0000313" key="5">
    <source>
        <dbReference type="EMBL" id="TLD00159.1"/>
    </source>
</evidence>
<feature type="domain" description="HTH gntR-type" evidence="4">
    <location>
        <begin position="3"/>
        <end position="71"/>
    </location>
</feature>
<dbReference type="InterPro" id="IPR000524">
    <property type="entry name" value="Tscrpt_reg_HTH_GntR"/>
</dbReference>
<dbReference type="CDD" id="cd07377">
    <property type="entry name" value="WHTH_GntR"/>
    <property type="match status" value="1"/>
</dbReference>
<dbReference type="PRINTS" id="PR00035">
    <property type="entry name" value="HTHGNTR"/>
</dbReference>
<dbReference type="Pfam" id="PF07702">
    <property type="entry name" value="UTRA"/>
    <property type="match status" value="1"/>
</dbReference>
<evidence type="ECO:0000256" key="3">
    <source>
        <dbReference type="ARBA" id="ARBA00023163"/>
    </source>
</evidence>
<dbReference type="GO" id="GO:0045892">
    <property type="term" value="P:negative regulation of DNA-templated transcription"/>
    <property type="evidence" value="ECO:0007669"/>
    <property type="project" value="TreeGrafter"/>
</dbReference>
<dbReference type="InterPro" id="IPR050679">
    <property type="entry name" value="Bact_HTH_transcr_reg"/>
</dbReference>
<dbReference type="AlphaFoldDB" id="A0A4U8Q6P9"/>
<dbReference type="Pfam" id="PF00392">
    <property type="entry name" value="GntR"/>
    <property type="match status" value="1"/>
</dbReference>
<dbReference type="SUPFAM" id="SSF46785">
    <property type="entry name" value="Winged helix' DNA-binding domain"/>
    <property type="match status" value="1"/>
</dbReference>
<comment type="caution">
    <text evidence="5">The sequence shown here is derived from an EMBL/GenBank/DDBJ whole genome shotgun (WGS) entry which is preliminary data.</text>
</comment>
<sequence>MAEALYKHVFSDVKRAIFEGEYKPGDMLPSENELAAKYNTSRVTIRKSLGMLENERIVKSWHGKGYFVIEPEHAKFTFVYEEHNKALESKLQYIRLLHPEAEVQSALHIDPSQRVVSIMRILYNTKKNMLCDLMYLPYQKGMPLIEMEIQYADFPDLVKNKVSTFAIHTKMEIGIAAVTGEVAKRLMLEEGTSVLVIYRYLYDEMERPVAFGKRYLHPDCGHLTAHSGFFPG</sequence>
<keyword evidence="1" id="KW-0805">Transcription regulation</keyword>
<dbReference type="InterPro" id="IPR011663">
    <property type="entry name" value="UTRA"/>
</dbReference>
<dbReference type="PANTHER" id="PTHR44846:SF1">
    <property type="entry name" value="MANNOSYL-D-GLYCERATE TRANSPORT_METABOLISM SYSTEM REPRESSOR MNGR-RELATED"/>
    <property type="match status" value="1"/>
</dbReference>
<dbReference type="Gene3D" id="1.10.10.10">
    <property type="entry name" value="Winged helix-like DNA-binding domain superfamily/Winged helix DNA-binding domain"/>
    <property type="match status" value="1"/>
</dbReference>
<dbReference type="EMBL" id="QGQD01000058">
    <property type="protein sequence ID" value="TLD00159.1"/>
    <property type="molecule type" value="Genomic_DNA"/>
</dbReference>
<evidence type="ECO:0000313" key="6">
    <source>
        <dbReference type="Proteomes" id="UP000306509"/>
    </source>
</evidence>
<dbReference type="GO" id="GO:0003677">
    <property type="term" value="F:DNA binding"/>
    <property type="evidence" value="ECO:0007669"/>
    <property type="project" value="UniProtKB-KW"/>
</dbReference>
<dbReference type="InterPro" id="IPR036390">
    <property type="entry name" value="WH_DNA-bd_sf"/>
</dbReference>
<keyword evidence="6" id="KW-1185">Reference proteome</keyword>
<protein>
    <submittedName>
        <fullName evidence="5">HTH-type transcriptional regulator FrlR</fullName>
    </submittedName>
</protein>